<evidence type="ECO:0000313" key="2">
    <source>
        <dbReference type="EMBL" id="OUZ99615.1"/>
    </source>
</evidence>
<dbReference type="OMA" id="WRICRET"/>
<evidence type="ECO:0008006" key="4">
    <source>
        <dbReference type="Google" id="ProtNLM"/>
    </source>
</evidence>
<dbReference type="PANTHER" id="PTHR36408">
    <property type="entry name" value="TRANSMEMBRANE PROTEIN"/>
    <property type="match status" value="1"/>
</dbReference>
<dbReference type="EMBL" id="MVGT01004392">
    <property type="protein sequence ID" value="OUZ99615.1"/>
    <property type="molecule type" value="Genomic_DNA"/>
</dbReference>
<keyword evidence="3" id="KW-1185">Reference proteome</keyword>
<accession>A0A200PN21</accession>
<sequence>MSVTAQNLFLTNPRSHHLCFYSNQIHNKTPIFTLSISPKHLKNPLHFKFLGKKFSNPKIDSFRTTLKWPLRVIQSEGAVQKEGLNKKINLDAFLSIAEVLCLAPSAVLSIGFAVNWVVSKKSFQELVVTRVFVWQFVLLFGAVFIDALIRRRQWSRICRDSIKSNGSSFNLLERIEKLEEDLRSSATIIRVLSRQLEKLGIRFRVTRKALKEPITETAVLAQKNSEATRALAAQEDILEKELGEIQKVLLAMQEQQQKQLELILAIMKAGKPREIKREFVAEEVTNKVNSVTENKAAKKMESQIKIEDKHDIERV</sequence>
<comment type="caution">
    <text evidence="2">The sequence shown here is derived from an EMBL/GenBank/DDBJ whole genome shotgun (WGS) entry which is preliminary data.</text>
</comment>
<evidence type="ECO:0000256" key="1">
    <source>
        <dbReference type="SAM" id="Phobius"/>
    </source>
</evidence>
<dbReference type="AlphaFoldDB" id="A0A200PN21"/>
<evidence type="ECO:0000313" key="3">
    <source>
        <dbReference type="Proteomes" id="UP000195402"/>
    </source>
</evidence>
<feature type="transmembrane region" description="Helical" evidence="1">
    <location>
        <begin position="92"/>
        <end position="119"/>
    </location>
</feature>
<keyword evidence="1" id="KW-0812">Transmembrane</keyword>
<keyword evidence="1" id="KW-0472">Membrane</keyword>
<dbReference type="Proteomes" id="UP000195402">
    <property type="component" value="Unassembled WGS sequence"/>
</dbReference>
<proteinExistence type="predicted"/>
<organism evidence="2 3">
    <name type="scientific">Macleaya cordata</name>
    <name type="common">Five-seeded plume-poppy</name>
    <name type="synonym">Bocconia cordata</name>
    <dbReference type="NCBI Taxonomy" id="56857"/>
    <lineage>
        <taxon>Eukaryota</taxon>
        <taxon>Viridiplantae</taxon>
        <taxon>Streptophyta</taxon>
        <taxon>Embryophyta</taxon>
        <taxon>Tracheophyta</taxon>
        <taxon>Spermatophyta</taxon>
        <taxon>Magnoliopsida</taxon>
        <taxon>Ranunculales</taxon>
        <taxon>Papaveraceae</taxon>
        <taxon>Papaveroideae</taxon>
        <taxon>Macleaya</taxon>
    </lineage>
</organism>
<keyword evidence="1" id="KW-1133">Transmembrane helix</keyword>
<dbReference type="InParanoid" id="A0A200PN21"/>
<protein>
    <recommendedName>
        <fullName evidence="4">Transmembrane protein</fullName>
    </recommendedName>
</protein>
<dbReference type="PANTHER" id="PTHR36408:SF1">
    <property type="entry name" value="TRANSMEMBRANE PROTEIN"/>
    <property type="match status" value="1"/>
</dbReference>
<dbReference type="FunCoup" id="A0A200PN21">
    <property type="interactions" value="1721"/>
</dbReference>
<dbReference type="STRING" id="56857.A0A200PN21"/>
<reference evidence="2 3" key="1">
    <citation type="journal article" date="2017" name="Mol. Plant">
        <title>The Genome of Medicinal Plant Macleaya cordata Provides New Insights into Benzylisoquinoline Alkaloids Metabolism.</title>
        <authorList>
            <person name="Liu X."/>
            <person name="Liu Y."/>
            <person name="Huang P."/>
            <person name="Ma Y."/>
            <person name="Qing Z."/>
            <person name="Tang Q."/>
            <person name="Cao H."/>
            <person name="Cheng P."/>
            <person name="Zheng Y."/>
            <person name="Yuan Z."/>
            <person name="Zhou Y."/>
            <person name="Liu J."/>
            <person name="Tang Z."/>
            <person name="Zhuo Y."/>
            <person name="Zhang Y."/>
            <person name="Yu L."/>
            <person name="Huang J."/>
            <person name="Yang P."/>
            <person name="Peng Q."/>
            <person name="Zhang J."/>
            <person name="Jiang W."/>
            <person name="Zhang Z."/>
            <person name="Lin K."/>
            <person name="Ro D.K."/>
            <person name="Chen X."/>
            <person name="Xiong X."/>
            <person name="Shang Y."/>
            <person name="Huang S."/>
            <person name="Zeng J."/>
        </authorList>
    </citation>
    <scope>NUCLEOTIDE SEQUENCE [LARGE SCALE GENOMIC DNA]</scope>
    <source>
        <strain evidence="3">cv. BLH2017</strain>
        <tissue evidence="2">Root</tissue>
    </source>
</reference>
<gene>
    <name evidence="2" type="ORF">BVC80_9061g42</name>
</gene>
<name>A0A200PN21_MACCD</name>
<feature type="transmembrane region" description="Helical" evidence="1">
    <location>
        <begin position="131"/>
        <end position="149"/>
    </location>
</feature>
<dbReference type="GO" id="GO:0009941">
    <property type="term" value="C:chloroplast envelope"/>
    <property type="evidence" value="ECO:0007669"/>
    <property type="project" value="TreeGrafter"/>
</dbReference>
<dbReference type="OrthoDB" id="2020732at2759"/>